<evidence type="ECO:0000256" key="1">
    <source>
        <dbReference type="SAM" id="MobiDB-lite"/>
    </source>
</evidence>
<evidence type="ECO:0000313" key="2">
    <source>
        <dbReference type="EMBL" id="KAG0580178.1"/>
    </source>
</evidence>
<dbReference type="AlphaFoldDB" id="A0A8T0ICK8"/>
<dbReference type="Proteomes" id="UP000822688">
    <property type="component" value="Chromosome 4"/>
</dbReference>
<sequence>MHMHQKPHFHHSPTQLPNNALILDPSHLSITKLQATVPKTSPQPQTTAQFPHPTVSTKKTPTQSDNQKTPTQARNFSRLIDTSVSNLSCRHQRDLDSSPTLPQTVSSELQKLKAGACSARHEVLVSVESLLWVHFTGASVRHRHHQLGWDGMRFATAPDATVALPVAHGNASRLIAPRPRWAVR</sequence>
<proteinExistence type="predicted"/>
<feature type="region of interest" description="Disordered" evidence="1">
    <location>
        <begin position="1"/>
        <end position="20"/>
    </location>
</feature>
<protein>
    <submittedName>
        <fullName evidence="2">Uncharacterized protein</fullName>
    </submittedName>
</protein>
<reference evidence="2" key="1">
    <citation type="submission" date="2020-06" db="EMBL/GenBank/DDBJ databases">
        <title>WGS assembly of Ceratodon purpureus strain R40.</title>
        <authorList>
            <person name="Carey S.B."/>
            <person name="Jenkins J."/>
            <person name="Shu S."/>
            <person name="Lovell J.T."/>
            <person name="Sreedasyam A."/>
            <person name="Maumus F."/>
            <person name="Tiley G.P."/>
            <person name="Fernandez-Pozo N."/>
            <person name="Barry K."/>
            <person name="Chen C."/>
            <person name="Wang M."/>
            <person name="Lipzen A."/>
            <person name="Daum C."/>
            <person name="Saski C.A."/>
            <person name="Payton A.C."/>
            <person name="Mcbreen J.C."/>
            <person name="Conrad R.E."/>
            <person name="Kollar L.M."/>
            <person name="Olsson S."/>
            <person name="Huttunen S."/>
            <person name="Landis J.B."/>
            <person name="Wickett N.J."/>
            <person name="Johnson M.G."/>
            <person name="Rensing S.A."/>
            <person name="Grimwood J."/>
            <person name="Schmutz J."/>
            <person name="Mcdaniel S.F."/>
        </authorList>
    </citation>
    <scope>NUCLEOTIDE SEQUENCE</scope>
    <source>
        <strain evidence="2">R40</strain>
    </source>
</reference>
<gene>
    <name evidence="2" type="ORF">KC19_4G153900</name>
</gene>
<organism evidence="2 3">
    <name type="scientific">Ceratodon purpureus</name>
    <name type="common">Fire moss</name>
    <name type="synonym">Dicranum purpureum</name>
    <dbReference type="NCBI Taxonomy" id="3225"/>
    <lineage>
        <taxon>Eukaryota</taxon>
        <taxon>Viridiplantae</taxon>
        <taxon>Streptophyta</taxon>
        <taxon>Embryophyta</taxon>
        <taxon>Bryophyta</taxon>
        <taxon>Bryophytina</taxon>
        <taxon>Bryopsida</taxon>
        <taxon>Dicranidae</taxon>
        <taxon>Pseudoditrichales</taxon>
        <taxon>Ditrichaceae</taxon>
        <taxon>Ceratodon</taxon>
    </lineage>
</organism>
<dbReference type="EMBL" id="CM026424">
    <property type="protein sequence ID" value="KAG0580178.1"/>
    <property type="molecule type" value="Genomic_DNA"/>
</dbReference>
<name>A0A8T0ICK8_CERPU</name>
<keyword evidence="3" id="KW-1185">Reference proteome</keyword>
<accession>A0A8T0ICK8</accession>
<comment type="caution">
    <text evidence="2">The sequence shown here is derived from an EMBL/GenBank/DDBJ whole genome shotgun (WGS) entry which is preliminary data.</text>
</comment>
<feature type="region of interest" description="Disordered" evidence="1">
    <location>
        <begin position="38"/>
        <end position="76"/>
    </location>
</feature>
<feature type="compositionally biased region" description="Basic residues" evidence="1">
    <location>
        <begin position="1"/>
        <end position="11"/>
    </location>
</feature>
<evidence type="ECO:0000313" key="3">
    <source>
        <dbReference type="Proteomes" id="UP000822688"/>
    </source>
</evidence>